<keyword evidence="1" id="KW-0496">Mitochondrion</keyword>
<dbReference type="EMBL" id="NBII01000009">
    <property type="protein sequence ID" value="PAV15919.1"/>
    <property type="molecule type" value="Genomic_DNA"/>
</dbReference>
<dbReference type="GO" id="GO:0044284">
    <property type="term" value="C:mitochondrial crista junction"/>
    <property type="evidence" value="ECO:0007669"/>
    <property type="project" value="TreeGrafter"/>
</dbReference>
<dbReference type="Pfam" id="PF09769">
    <property type="entry name" value="ApoO"/>
    <property type="match status" value="1"/>
</dbReference>
<dbReference type="PANTHER" id="PTHR28268">
    <property type="entry name" value="MICOS SUBUNIT MIC26"/>
    <property type="match status" value="1"/>
</dbReference>
<dbReference type="InterPro" id="IPR033181">
    <property type="entry name" value="Mic26_fungi"/>
</dbReference>
<protein>
    <recommendedName>
        <fullName evidence="1">MICOS complex subunit</fullName>
    </recommendedName>
</protein>
<reference evidence="2 3" key="1">
    <citation type="journal article" date="2017" name="Mol. Ecol.">
        <title>Comparative and population genomic landscape of Phellinus noxius: A hypervariable fungus causing root rot in trees.</title>
        <authorList>
            <person name="Chung C.L."/>
            <person name="Lee T.J."/>
            <person name="Akiba M."/>
            <person name="Lee H.H."/>
            <person name="Kuo T.H."/>
            <person name="Liu D."/>
            <person name="Ke H.M."/>
            <person name="Yokoi T."/>
            <person name="Roa M.B."/>
            <person name="Lu M.J."/>
            <person name="Chang Y.Y."/>
            <person name="Ann P.J."/>
            <person name="Tsai J.N."/>
            <person name="Chen C.Y."/>
            <person name="Tzean S.S."/>
            <person name="Ota Y."/>
            <person name="Hattori T."/>
            <person name="Sahashi N."/>
            <person name="Liou R.F."/>
            <person name="Kikuchi T."/>
            <person name="Tsai I.J."/>
        </authorList>
    </citation>
    <scope>NUCLEOTIDE SEQUENCE [LARGE SCALE GENOMIC DNA]</scope>
    <source>
        <strain evidence="2 3">FFPRI411160</strain>
    </source>
</reference>
<dbReference type="GO" id="GO:0061617">
    <property type="term" value="C:MICOS complex"/>
    <property type="evidence" value="ECO:0007669"/>
    <property type="project" value="UniProtKB-UniRule"/>
</dbReference>
<accession>A0A286U8Q7</accession>
<evidence type="ECO:0000313" key="2">
    <source>
        <dbReference type="EMBL" id="PAV15919.1"/>
    </source>
</evidence>
<evidence type="ECO:0000256" key="1">
    <source>
        <dbReference type="RuleBase" id="RU363021"/>
    </source>
</evidence>
<gene>
    <name evidence="2" type="ORF">PNOK_0877700</name>
</gene>
<comment type="subunit">
    <text evidence="1">Component of the mitochondrial contact site and cristae organizing system (MICOS) complex.</text>
</comment>
<organism evidence="2 3">
    <name type="scientific">Pyrrhoderma noxium</name>
    <dbReference type="NCBI Taxonomy" id="2282107"/>
    <lineage>
        <taxon>Eukaryota</taxon>
        <taxon>Fungi</taxon>
        <taxon>Dikarya</taxon>
        <taxon>Basidiomycota</taxon>
        <taxon>Agaricomycotina</taxon>
        <taxon>Agaricomycetes</taxon>
        <taxon>Hymenochaetales</taxon>
        <taxon>Hymenochaetaceae</taxon>
        <taxon>Pyrrhoderma</taxon>
    </lineage>
</organism>
<evidence type="ECO:0000313" key="3">
    <source>
        <dbReference type="Proteomes" id="UP000217199"/>
    </source>
</evidence>
<proteinExistence type="predicted"/>
<dbReference type="InterPro" id="IPR019166">
    <property type="entry name" value="MIC26/MIC27"/>
</dbReference>
<name>A0A286U8Q7_9AGAM</name>
<dbReference type="AlphaFoldDB" id="A0A286U8Q7"/>
<dbReference type="PANTHER" id="PTHR28268:SF1">
    <property type="entry name" value="MICOS SUBUNIT MIC26"/>
    <property type="match status" value="1"/>
</dbReference>
<dbReference type="STRING" id="2282107.A0A286U8Q7"/>
<comment type="caution">
    <text evidence="2">The sequence shown here is derived from an EMBL/GenBank/DDBJ whole genome shotgun (WGS) entry which is preliminary data.</text>
</comment>
<sequence length="257" mass="28182">MLRAQLSRRALLGAAAVATVITETPREKLSIYPAPEPKLILIDTPSELERRIGDAREKLTSTYSDSYAYVQSWVDRWIAIEHAVENRIKSFKAPEENLTPGVLYVGVATLSGSILARSRGLPSRLFLPPALFLLSLNHFLPRTSSNIGEYISSLEHTYAPRAAQFTDTAVAHSIMTWEMAKDRANDSRKTAESAIIRAVGSIQDATGLKLREALGATQGAEAQGKEVIKAAEEKAKEALVKTEAAVEKKVEEVKRLV</sequence>
<comment type="subcellular location">
    <subcellularLocation>
        <location evidence="1">Mitochondrion inner membrane</location>
    </subcellularLocation>
</comment>
<dbReference type="GO" id="GO:0042407">
    <property type="term" value="P:cristae formation"/>
    <property type="evidence" value="ECO:0007669"/>
    <property type="project" value="InterPro"/>
</dbReference>
<dbReference type="InParanoid" id="A0A286U8Q7"/>
<keyword evidence="1" id="KW-0472">Membrane</keyword>
<comment type="function">
    <text evidence="1">Component of the MICOS complex, a large protein complex of the mitochondrial inner membrane that plays crucial roles in the maintenance of crista junctions, inner membrane architecture, and formation of contact sites to the outer membrane.</text>
</comment>
<keyword evidence="3" id="KW-1185">Reference proteome</keyword>
<dbReference type="Proteomes" id="UP000217199">
    <property type="component" value="Unassembled WGS sequence"/>
</dbReference>
<keyword evidence="1" id="KW-0999">Mitochondrion inner membrane</keyword>
<dbReference type="OrthoDB" id="2399148at2759"/>